<keyword evidence="2 4" id="KW-0378">Hydrolase</keyword>
<dbReference type="InterPro" id="IPR051325">
    <property type="entry name" value="Nudix_hydrolase_domain"/>
</dbReference>
<dbReference type="PROSITE" id="PS00893">
    <property type="entry name" value="NUDIX_BOX"/>
    <property type="match status" value="1"/>
</dbReference>
<comment type="cofactor">
    <cofactor evidence="1">
        <name>Mg(2+)</name>
        <dbReference type="ChEBI" id="CHEBI:18420"/>
    </cofactor>
</comment>
<evidence type="ECO:0000256" key="2">
    <source>
        <dbReference type="ARBA" id="ARBA00022801"/>
    </source>
</evidence>
<dbReference type="GO" id="GO:0006167">
    <property type="term" value="P:AMP biosynthetic process"/>
    <property type="evidence" value="ECO:0007669"/>
    <property type="project" value="TreeGrafter"/>
</dbReference>
<protein>
    <submittedName>
        <fullName evidence="4">NUDIX hydrolase</fullName>
    </submittedName>
</protein>
<organism evidence="4 5">
    <name type="scientific">Paracoccus haeundaensis</name>
    <dbReference type="NCBI Taxonomy" id="225362"/>
    <lineage>
        <taxon>Bacteria</taxon>
        <taxon>Pseudomonadati</taxon>
        <taxon>Pseudomonadota</taxon>
        <taxon>Alphaproteobacteria</taxon>
        <taxon>Rhodobacterales</taxon>
        <taxon>Paracoccaceae</taxon>
        <taxon>Paracoccus</taxon>
    </lineage>
</organism>
<dbReference type="RefSeq" id="WP_139599296.1">
    <property type="nucleotide sequence ID" value="NZ_VDDC01000035.1"/>
</dbReference>
<proteinExistence type="predicted"/>
<dbReference type="InterPro" id="IPR000086">
    <property type="entry name" value="NUDIX_hydrolase_dom"/>
</dbReference>
<dbReference type="InterPro" id="IPR020084">
    <property type="entry name" value="NUDIX_hydrolase_CS"/>
</dbReference>
<comment type="caution">
    <text evidence="4">The sequence shown here is derived from an EMBL/GenBank/DDBJ whole genome shotgun (WGS) entry which is preliminary data.</text>
</comment>
<dbReference type="Proteomes" id="UP000304880">
    <property type="component" value="Unassembled WGS sequence"/>
</dbReference>
<dbReference type="GO" id="GO:0004081">
    <property type="term" value="F:bis(5'-nucleosyl)-tetraphosphatase (asymmetrical) activity"/>
    <property type="evidence" value="ECO:0007669"/>
    <property type="project" value="TreeGrafter"/>
</dbReference>
<dbReference type="InterPro" id="IPR015797">
    <property type="entry name" value="NUDIX_hydrolase-like_dom_sf"/>
</dbReference>
<keyword evidence="5" id="KW-1185">Reference proteome</keyword>
<evidence type="ECO:0000313" key="5">
    <source>
        <dbReference type="Proteomes" id="UP000304880"/>
    </source>
</evidence>
<gene>
    <name evidence="4" type="ORF">FHD67_16035</name>
</gene>
<dbReference type="Gene3D" id="3.90.79.10">
    <property type="entry name" value="Nucleoside Triphosphate Pyrophosphohydrolase"/>
    <property type="match status" value="1"/>
</dbReference>
<dbReference type="EMBL" id="VDDC01000035">
    <property type="protein sequence ID" value="TNH38217.1"/>
    <property type="molecule type" value="Genomic_DNA"/>
</dbReference>
<reference evidence="4 5" key="1">
    <citation type="submission" date="2019-06" db="EMBL/GenBank/DDBJ databases">
        <authorList>
            <person name="Li J."/>
        </authorList>
    </citation>
    <scope>NUCLEOTIDE SEQUENCE [LARGE SCALE GENOMIC DNA]</scope>
    <source>
        <strain evidence="4 5">CGMCC 1.8012</strain>
    </source>
</reference>
<dbReference type="Pfam" id="PF00293">
    <property type="entry name" value="NUDIX"/>
    <property type="match status" value="1"/>
</dbReference>
<accession>A0A5C4R3D9</accession>
<name>A0A5C4R3D9_9RHOB</name>
<dbReference type="AlphaFoldDB" id="A0A5C4R3D9"/>
<dbReference type="PROSITE" id="PS51462">
    <property type="entry name" value="NUDIX"/>
    <property type="match status" value="1"/>
</dbReference>
<evidence type="ECO:0000256" key="1">
    <source>
        <dbReference type="ARBA" id="ARBA00001946"/>
    </source>
</evidence>
<dbReference type="GO" id="GO:0006754">
    <property type="term" value="P:ATP biosynthetic process"/>
    <property type="evidence" value="ECO:0007669"/>
    <property type="project" value="TreeGrafter"/>
</dbReference>
<feature type="domain" description="Nudix hydrolase" evidence="3">
    <location>
        <begin position="16"/>
        <end position="145"/>
    </location>
</feature>
<evidence type="ECO:0000259" key="3">
    <source>
        <dbReference type="PROSITE" id="PS51462"/>
    </source>
</evidence>
<dbReference type="PANTHER" id="PTHR21340">
    <property type="entry name" value="DIADENOSINE 5,5-P1,P4-TETRAPHOSPHATE PYROPHOSPHOHYDROLASE MUTT"/>
    <property type="match status" value="1"/>
</dbReference>
<dbReference type="SUPFAM" id="SSF55811">
    <property type="entry name" value="Nudix"/>
    <property type="match status" value="1"/>
</dbReference>
<sequence>MIPRFGQPPLTGPCYRRRPGAYAILWRDGRILLTHQQAPEPEFQLPGGGIDPGEHALAALHREVAEETGWTIGAPRYLGSYRRFCFMPDYDMHAEKRCQIWVARPISRLSPPTEPGHSAHWMTPAQAMDALADPGSRAALSGWLAGR</sequence>
<dbReference type="PANTHER" id="PTHR21340:SF0">
    <property type="entry name" value="BIS(5'-NUCLEOSYL)-TETRAPHOSPHATASE [ASYMMETRICAL]"/>
    <property type="match status" value="1"/>
</dbReference>
<evidence type="ECO:0000313" key="4">
    <source>
        <dbReference type="EMBL" id="TNH38217.1"/>
    </source>
</evidence>